<dbReference type="InterPro" id="IPR009003">
    <property type="entry name" value="Peptidase_S1_PA"/>
</dbReference>
<dbReference type="SUPFAM" id="SSF50494">
    <property type="entry name" value="Trypsin-like serine proteases"/>
    <property type="match status" value="1"/>
</dbReference>
<sequence length="279" mass="30606">MYLQLLLCPLLVSWIILLHTCGHSALAEQEIDGAELAKVALPSDIHRRVIGGESMTNQKLGGYLVALRYRGEFICGGTLINDRIVVSAAHCFIGRGLKNQWIIEGNISTLSETGVRVGLVDVVRPAAFREDDMHMDVAVLLLRKPIRGKSINPLSLCSKHLPAGEHLRVSGWGLIDPNASTPHMHLRSVVVPILQKKQCKKTYRASVFLTDSMFCAGVLGQKDACTFDSGGPMVYGKQLCGIVSFGIGCASHKFPGVYTDVYYVRPFIEKTMASLLKRK</sequence>
<dbReference type="Gene3D" id="2.40.10.10">
    <property type="entry name" value="Trypsin-like serine proteases"/>
    <property type="match status" value="1"/>
</dbReference>
<evidence type="ECO:0000256" key="4">
    <source>
        <dbReference type="ARBA" id="ARBA00022801"/>
    </source>
</evidence>
<keyword evidence="5" id="KW-0720">Serine protease</keyword>
<keyword evidence="4" id="KW-0378">Hydrolase</keyword>
<evidence type="ECO:0000256" key="6">
    <source>
        <dbReference type="ARBA" id="ARBA00023145"/>
    </source>
</evidence>
<dbReference type="InterPro" id="IPR050430">
    <property type="entry name" value="Peptidase_S1"/>
</dbReference>
<accession>A0A6J2UC81</accession>
<evidence type="ECO:0000256" key="8">
    <source>
        <dbReference type="SAM" id="SignalP"/>
    </source>
</evidence>
<dbReference type="InterPro" id="IPR001314">
    <property type="entry name" value="Peptidase_S1A"/>
</dbReference>
<dbReference type="PANTHER" id="PTHR24276:SF94">
    <property type="entry name" value="AT20289P-RELATED"/>
    <property type="match status" value="1"/>
</dbReference>
<keyword evidence="2" id="KW-0645">Protease</keyword>
<dbReference type="InterPro" id="IPR043504">
    <property type="entry name" value="Peptidase_S1_PA_chymotrypsin"/>
</dbReference>
<proteinExistence type="inferred from homology"/>
<evidence type="ECO:0000256" key="3">
    <source>
        <dbReference type="ARBA" id="ARBA00022729"/>
    </source>
</evidence>
<dbReference type="Proteomes" id="UP000504634">
    <property type="component" value="Unplaced"/>
</dbReference>
<dbReference type="GeneID" id="115632920"/>
<dbReference type="GO" id="GO:0006508">
    <property type="term" value="P:proteolysis"/>
    <property type="evidence" value="ECO:0007669"/>
    <property type="project" value="UniProtKB-KW"/>
</dbReference>
<feature type="chain" id="PRO_5026935736" evidence="8">
    <location>
        <begin position="28"/>
        <end position="279"/>
    </location>
</feature>
<dbReference type="PANTHER" id="PTHR24276">
    <property type="entry name" value="POLYSERASE-RELATED"/>
    <property type="match status" value="1"/>
</dbReference>
<evidence type="ECO:0000256" key="7">
    <source>
        <dbReference type="ARBA" id="ARBA00023157"/>
    </source>
</evidence>
<dbReference type="PRINTS" id="PR00722">
    <property type="entry name" value="CHYMOTRYPSIN"/>
</dbReference>
<keyword evidence="6" id="KW-0865">Zymogen</keyword>
<keyword evidence="7" id="KW-1015">Disulfide bond</keyword>
<evidence type="ECO:0000256" key="2">
    <source>
        <dbReference type="ARBA" id="ARBA00022670"/>
    </source>
</evidence>
<dbReference type="OrthoDB" id="10051896at2759"/>
<gene>
    <name evidence="11" type="primary">LOC115632920</name>
</gene>
<dbReference type="AlphaFoldDB" id="A0A6J2UC81"/>
<evidence type="ECO:0000256" key="1">
    <source>
        <dbReference type="ARBA" id="ARBA00007664"/>
    </source>
</evidence>
<name>A0A6J2UC81_DROLE</name>
<dbReference type="PROSITE" id="PS50240">
    <property type="entry name" value="TRYPSIN_DOM"/>
    <property type="match status" value="1"/>
</dbReference>
<evidence type="ECO:0000313" key="10">
    <source>
        <dbReference type="Proteomes" id="UP000504634"/>
    </source>
</evidence>
<comment type="similarity">
    <text evidence="1">Belongs to the peptidase S1 family.</text>
</comment>
<evidence type="ECO:0000259" key="9">
    <source>
        <dbReference type="PROSITE" id="PS50240"/>
    </source>
</evidence>
<dbReference type="SMART" id="SM00020">
    <property type="entry name" value="Tryp_SPc"/>
    <property type="match status" value="1"/>
</dbReference>
<dbReference type="Pfam" id="PF00089">
    <property type="entry name" value="Trypsin"/>
    <property type="match status" value="1"/>
</dbReference>
<dbReference type="InterPro" id="IPR018114">
    <property type="entry name" value="TRYPSIN_HIS"/>
</dbReference>
<protein>
    <submittedName>
        <fullName evidence="11">Seminase</fullName>
    </submittedName>
</protein>
<dbReference type="RefSeq" id="XP_030386071.1">
    <property type="nucleotide sequence ID" value="XM_030530211.1"/>
</dbReference>
<reference evidence="11" key="1">
    <citation type="submission" date="2025-08" db="UniProtKB">
        <authorList>
            <consortium name="RefSeq"/>
        </authorList>
    </citation>
    <scope>IDENTIFICATION</scope>
    <source>
        <strain evidence="11">11010-0011.00</strain>
        <tissue evidence="11">Whole body</tissue>
    </source>
</reference>
<keyword evidence="3 8" id="KW-0732">Signal</keyword>
<evidence type="ECO:0000313" key="11">
    <source>
        <dbReference type="RefSeq" id="XP_030386071.1"/>
    </source>
</evidence>
<dbReference type="GO" id="GO:0004252">
    <property type="term" value="F:serine-type endopeptidase activity"/>
    <property type="evidence" value="ECO:0007669"/>
    <property type="project" value="InterPro"/>
</dbReference>
<organism evidence="10 11">
    <name type="scientific">Drosophila lebanonensis</name>
    <name type="common">Fruit fly</name>
    <name type="synonym">Scaptodrosophila lebanonensis</name>
    <dbReference type="NCBI Taxonomy" id="7225"/>
    <lineage>
        <taxon>Eukaryota</taxon>
        <taxon>Metazoa</taxon>
        <taxon>Ecdysozoa</taxon>
        <taxon>Arthropoda</taxon>
        <taxon>Hexapoda</taxon>
        <taxon>Insecta</taxon>
        <taxon>Pterygota</taxon>
        <taxon>Neoptera</taxon>
        <taxon>Endopterygota</taxon>
        <taxon>Diptera</taxon>
        <taxon>Brachycera</taxon>
        <taxon>Muscomorpha</taxon>
        <taxon>Ephydroidea</taxon>
        <taxon>Drosophilidae</taxon>
        <taxon>Scaptodrosophila</taxon>
    </lineage>
</organism>
<dbReference type="CDD" id="cd00190">
    <property type="entry name" value="Tryp_SPc"/>
    <property type="match status" value="1"/>
</dbReference>
<dbReference type="InterPro" id="IPR001254">
    <property type="entry name" value="Trypsin_dom"/>
</dbReference>
<evidence type="ECO:0000256" key="5">
    <source>
        <dbReference type="ARBA" id="ARBA00022825"/>
    </source>
</evidence>
<dbReference type="FunFam" id="2.40.10.10:FF:000034">
    <property type="entry name" value="Eupolytin"/>
    <property type="match status" value="1"/>
</dbReference>
<keyword evidence="10" id="KW-1185">Reference proteome</keyword>
<feature type="domain" description="Peptidase S1" evidence="9">
    <location>
        <begin position="49"/>
        <end position="273"/>
    </location>
</feature>
<dbReference type="PROSITE" id="PS00134">
    <property type="entry name" value="TRYPSIN_HIS"/>
    <property type="match status" value="1"/>
</dbReference>
<feature type="signal peptide" evidence="8">
    <location>
        <begin position="1"/>
        <end position="27"/>
    </location>
</feature>